<proteinExistence type="predicted"/>
<sequence length="177" mass="20092">MKLSINTIFFLLIFSLGVSQDKSKELSNAEIFSSQAGTLIEKEFLDVGKINNNTEIIILKITNMISGDSIKSLRITTDIKGSYSTETKIAQLDSDEIDGLIKSLIIIKNKVLPINATNYTEISFKSRSGFEAGCYWSKNEWKIYLQIEKYDRKSLVLLKGSEFELFLELLNEVKTKM</sequence>
<keyword evidence="2" id="KW-1185">Reference proteome</keyword>
<reference evidence="2" key="1">
    <citation type="submission" date="2017-04" db="EMBL/GenBank/DDBJ databases">
        <authorList>
            <person name="Varghese N."/>
            <person name="Submissions S."/>
        </authorList>
    </citation>
    <scope>NUCLEOTIDE SEQUENCE [LARGE SCALE GENOMIC DNA]</scope>
    <source>
        <strain evidence="2">DSM 21164</strain>
    </source>
</reference>
<evidence type="ECO:0000313" key="2">
    <source>
        <dbReference type="Proteomes" id="UP000192360"/>
    </source>
</evidence>
<organism evidence="1 2">
    <name type="scientific">Cellulophaga tyrosinoxydans</name>
    <dbReference type="NCBI Taxonomy" id="504486"/>
    <lineage>
        <taxon>Bacteria</taxon>
        <taxon>Pseudomonadati</taxon>
        <taxon>Bacteroidota</taxon>
        <taxon>Flavobacteriia</taxon>
        <taxon>Flavobacteriales</taxon>
        <taxon>Flavobacteriaceae</taxon>
        <taxon>Cellulophaga</taxon>
    </lineage>
</organism>
<dbReference type="EMBL" id="FWXO01000001">
    <property type="protein sequence ID" value="SMC35306.1"/>
    <property type="molecule type" value="Genomic_DNA"/>
</dbReference>
<dbReference type="STRING" id="504486.SAMN05660703_0456"/>
<evidence type="ECO:0000313" key="1">
    <source>
        <dbReference type="EMBL" id="SMC35306.1"/>
    </source>
</evidence>
<accession>A0A1W1YGP2</accession>
<protein>
    <submittedName>
        <fullName evidence="1">Uncharacterized protein</fullName>
    </submittedName>
</protein>
<gene>
    <name evidence="1" type="ORF">SAMN05660703_0456</name>
</gene>
<dbReference type="OrthoDB" id="1344454at2"/>
<dbReference type="RefSeq" id="WP_084059770.1">
    <property type="nucleotide sequence ID" value="NZ_FWXO01000001.1"/>
</dbReference>
<dbReference type="Proteomes" id="UP000192360">
    <property type="component" value="Unassembled WGS sequence"/>
</dbReference>
<name>A0A1W1YGP2_9FLAO</name>
<dbReference type="AlphaFoldDB" id="A0A1W1YGP2"/>